<evidence type="ECO:0000256" key="6">
    <source>
        <dbReference type="SAM" id="MobiDB-lite"/>
    </source>
</evidence>
<keyword evidence="2 7" id="KW-0472">Membrane</keyword>
<evidence type="ECO:0000259" key="9">
    <source>
        <dbReference type="PROSITE" id="PS50892"/>
    </source>
</evidence>
<evidence type="ECO:0000313" key="10">
    <source>
        <dbReference type="EMBL" id="CDW75315.1"/>
    </source>
</evidence>
<keyword evidence="4 5" id="KW-0175">Coiled coil</keyword>
<dbReference type="InterPro" id="IPR010908">
    <property type="entry name" value="Longin_dom"/>
</dbReference>
<feature type="coiled-coil region" evidence="5">
    <location>
        <begin position="482"/>
        <end position="509"/>
    </location>
</feature>
<comment type="similarity">
    <text evidence="1">Belongs to the synaptobrevin family.</text>
</comment>
<keyword evidence="7" id="KW-1133">Transmembrane helix</keyword>
<dbReference type="Pfam" id="PF00957">
    <property type="entry name" value="Synaptobrevin"/>
    <property type="match status" value="1"/>
</dbReference>
<dbReference type="PROSITE" id="PS50892">
    <property type="entry name" value="V_SNARE"/>
    <property type="match status" value="1"/>
</dbReference>
<dbReference type="InterPro" id="IPR011012">
    <property type="entry name" value="Longin-like_dom_sf"/>
</dbReference>
<feature type="domain" description="V-SNARE coiled-coil homology" evidence="9">
    <location>
        <begin position="1026"/>
        <end position="1086"/>
    </location>
</feature>
<accession>A0A077ZZG3</accession>
<sequence length="1141" mass="133596">MKHPSPSNRTSKISTKYSIDQKVLTNSNFKSPMNTNHVSFENSPRDYRGQPSTNISYADEDYQRKPKQQRMSSENNRAKTQLKTIQASEQPNINKAAQLEYNTMTQFIKNKQIHSLNTSIEIGARTLRNDSVQSSYKNQDSMILPPNKDYKQEYQKNIESIVYKYSYQGGKRNSSVDVDTIIQAQRQRKRDALTNNNAGQILQESMRLNYDKFNNEMDTLLHDSTKKSLRPSAVQNNLVLPSISPFYPNQLGSPSNKKSLIFKAQNFEENGSLDISTKELDPQLLGQFKALKNHDLDRFKALQKKQLEFNIDDLRLSEDEKEVQDEEFYETQSFVNEIQEEIMAIENDINNEHEKQSNLDKVQDTFQRMKEFCIQQLNYSYRDANSHIEKLLKKSETEVSPLLKFYNELAKNTRFRMPLKSLLEFDAKMFQRHLQKFKKAHAVEVRWIKKSSKEKAEEMLRKDYERTQKILKDELTIIVDQFNELKLTLHDTEDELKRAYDTINKQEISIMELREYATHTDQVMSNDDNFLGELNMGPGENGGKVTDQINKLRERQMMIGVGTARPIHKEQLLDKPFGFYSTYLYLSQPEKETIMEHELVEYYKSISVDFEDQVQLKMNEIEAQNVAMEQLVQAEKHLQKKIEKLNNHIERLNEMHEREMSRSTTSYQEIIYNQQRQIKVMDTEIDNLKKMFGAEVTIQEKVIQKLLKVKQENEDMIGTLTLTLRIPRLYHKFIDTMGIHEFVQRCMDIEQKEDLKKYQNEEGKRRMKERQEQSLQKYVQKMVRDSYSKANSMIRDPKTKQFKPGQSQFQFQAHKGSMNDLSPRSLKAAESEVYVDYSNFGQKLQIMQAKRQNQSFVGVNTMGFESRTTMVSPSNVSFQKNVTTNMLAQNSSTIIKMESHNNINPINTKRTNIVLAEFTDYNGNFQQITMQLMQRVEADTKKTFELEDFLFHYINEDGITVMCMTDKAIQKKIAFAFLQDVRKTLIQQYSPRELENAKAYGLSTFTERIKEKLVYYNDNPITINDKTDELLRELNGLKDAMVENLDKLIERDGKIEVILQKAESLSVYSKTYRANARKAKNKMRNRRIFYVFMLILILAVRQLQFIIISLLDSLSLSYRVEDLGLASAEQATYSQVLEKSI</sequence>
<reference evidence="10 11" key="1">
    <citation type="submission" date="2014-06" db="EMBL/GenBank/DDBJ databases">
        <authorList>
            <person name="Swart Estienne"/>
        </authorList>
    </citation>
    <scope>NUCLEOTIDE SEQUENCE [LARGE SCALE GENOMIC DNA]</scope>
    <source>
        <strain evidence="10 11">130c</strain>
    </source>
</reference>
<evidence type="ECO:0000259" key="8">
    <source>
        <dbReference type="PROSITE" id="PS50859"/>
    </source>
</evidence>
<dbReference type="SMART" id="SM01270">
    <property type="entry name" value="Longin"/>
    <property type="match status" value="1"/>
</dbReference>
<dbReference type="Proteomes" id="UP000039865">
    <property type="component" value="Unassembled WGS sequence"/>
</dbReference>
<feature type="compositionally biased region" description="Polar residues" evidence="6">
    <location>
        <begin position="24"/>
        <end position="42"/>
    </location>
</feature>
<dbReference type="PANTHER" id="PTHR21136:SF168">
    <property type="entry name" value="VESICLE-ASSOCIATED MEMBRANE PROTEIN 9"/>
    <property type="match status" value="1"/>
</dbReference>
<evidence type="ECO:0000256" key="7">
    <source>
        <dbReference type="SAM" id="Phobius"/>
    </source>
</evidence>
<evidence type="ECO:0000256" key="5">
    <source>
        <dbReference type="SAM" id="Coils"/>
    </source>
</evidence>
<dbReference type="Pfam" id="PF13774">
    <property type="entry name" value="Longin"/>
    <property type="match status" value="1"/>
</dbReference>
<dbReference type="SUPFAM" id="SSF58038">
    <property type="entry name" value="SNARE fusion complex"/>
    <property type="match status" value="1"/>
</dbReference>
<proteinExistence type="inferred from homology"/>
<dbReference type="InterPro" id="IPR051097">
    <property type="entry name" value="Synaptobrevin-like_transport"/>
</dbReference>
<evidence type="ECO:0000256" key="4">
    <source>
        <dbReference type="PROSITE-ProRule" id="PRU00290"/>
    </source>
</evidence>
<dbReference type="InParanoid" id="A0A077ZZG3"/>
<evidence type="ECO:0000256" key="2">
    <source>
        <dbReference type="ARBA" id="ARBA00023136"/>
    </source>
</evidence>
<feature type="transmembrane region" description="Helical" evidence="7">
    <location>
        <begin position="1088"/>
        <end position="1111"/>
    </location>
</feature>
<dbReference type="EMBL" id="CCKQ01004167">
    <property type="protein sequence ID" value="CDW75315.1"/>
    <property type="molecule type" value="Genomic_DNA"/>
</dbReference>
<dbReference type="Gene3D" id="1.20.5.110">
    <property type="match status" value="1"/>
</dbReference>
<dbReference type="GO" id="GO:0012505">
    <property type="term" value="C:endomembrane system"/>
    <property type="evidence" value="ECO:0007669"/>
    <property type="project" value="UniProtKB-SubCell"/>
</dbReference>
<feature type="region of interest" description="Disordered" evidence="6">
    <location>
        <begin position="24"/>
        <end position="77"/>
    </location>
</feature>
<name>A0A077ZZG3_STYLE</name>
<dbReference type="Gene3D" id="3.30.450.50">
    <property type="entry name" value="Longin domain"/>
    <property type="match status" value="1"/>
</dbReference>
<evidence type="ECO:0000313" key="11">
    <source>
        <dbReference type="Proteomes" id="UP000039865"/>
    </source>
</evidence>
<dbReference type="CDD" id="cd15843">
    <property type="entry name" value="R-SNARE"/>
    <property type="match status" value="1"/>
</dbReference>
<dbReference type="SUPFAM" id="SSF64356">
    <property type="entry name" value="SNARE-like"/>
    <property type="match status" value="1"/>
</dbReference>
<dbReference type="InterPro" id="IPR042855">
    <property type="entry name" value="V_SNARE_CC"/>
</dbReference>
<feature type="coiled-coil region" evidence="5">
    <location>
        <begin position="611"/>
        <end position="662"/>
    </location>
</feature>
<protein>
    <submittedName>
        <fullName evidence="10">Synaptobrevin vamp-like protein</fullName>
    </submittedName>
</protein>
<feature type="domain" description="Longin" evidence="8">
    <location>
        <begin position="893"/>
        <end position="1009"/>
    </location>
</feature>
<comment type="subcellular location">
    <subcellularLocation>
        <location evidence="3">Endomembrane system</location>
        <topology evidence="3">Single-pass type IV membrane protein</topology>
    </subcellularLocation>
</comment>
<keyword evidence="11" id="KW-1185">Reference proteome</keyword>
<dbReference type="CDD" id="cd14824">
    <property type="entry name" value="Longin"/>
    <property type="match status" value="1"/>
</dbReference>
<dbReference type="AlphaFoldDB" id="A0A077ZZG3"/>
<keyword evidence="7" id="KW-0812">Transmembrane</keyword>
<evidence type="ECO:0000256" key="3">
    <source>
        <dbReference type="ARBA" id="ARBA00046280"/>
    </source>
</evidence>
<organism evidence="10 11">
    <name type="scientific">Stylonychia lemnae</name>
    <name type="common">Ciliate</name>
    <dbReference type="NCBI Taxonomy" id="5949"/>
    <lineage>
        <taxon>Eukaryota</taxon>
        <taxon>Sar</taxon>
        <taxon>Alveolata</taxon>
        <taxon>Ciliophora</taxon>
        <taxon>Intramacronucleata</taxon>
        <taxon>Spirotrichea</taxon>
        <taxon>Stichotrichia</taxon>
        <taxon>Sporadotrichida</taxon>
        <taxon>Oxytrichidae</taxon>
        <taxon>Stylonychinae</taxon>
        <taxon>Stylonychia</taxon>
    </lineage>
</organism>
<dbReference type="OrthoDB" id="312685at2759"/>
<evidence type="ECO:0000256" key="1">
    <source>
        <dbReference type="ARBA" id="ARBA00008025"/>
    </source>
</evidence>
<gene>
    <name evidence="10" type="primary">Contig739.g818</name>
    <name evidence="10" type="ORF">STYLEM_4302</name>
</gene>
<dbReference type="PROSITE" id="PS50859">
    <property type="entry name" value="LONGIN"/>
    <property type="match status" value="1"/>
</dbReference>
<dbReference type="PANTHER" id="PTHR21136">
    <property type="entry name" value="SNARE PROTEINS"/>
    <property type="match status" value="1"/>
</dbReference>